<feature type="binding site" evidence="5">
    <location>
        <begin position="283"/>
        <end position="286"/>
    </location>
    <ligand>
        <name>GTP</name>
        <dbReference type="ChEBI" id="CHEBI:37565"/>
    </ligand>
</feature>
<feature type="domain" description="Obg" evidence="7">
    <location>
        <begin position="4"/>
        <end position="162"/>
    </location>
</feature>
<dbReference type="Gene3D" id="2.70.210.12">
    <property type="entry name" value="GTP1/OBG domain"/>
    <property type="match status" value="1"/>
</dbReference>
<keyword evidence="3 5" id="KW-0460">Magnesium</keyword>
<keyword evidence="5" id="KW-0479">Metal-binding</keyword>
<dbReference type="InterPro" id="IPR031167">
    <property type="entry name" value="G_OBG"/>
</dbReference>
<evidence type="ECO:0000256" key="2">
    <source>
        <dbReference type="ARBA" id="ARBA00022741"/>
    </source>
</evidence>
<feature type="domain" description="OBG-type G" evidence="6">
    <location>
        <begin position="163"/>
        <end position="331"/>
    </location>
</feature>
<comment type="similarity">
    <text evidence="1 5">Belongs to the TRAFAC class OBG-HflX-like GTPase superfamily. OBG GTPase family.</text>
</comment>
<organism evidence="8 9">
    <name type="scientific">Thalassobellus suaedae</name>
    <dbReference type="NCBI Taxonomy" id="3074124"/>
    <lineage>
        <taxon>Bacteria</taxon>
        <taxon>Pseudomonadati</taxon>
        <taxon>Bacteroidota</taxon>
        <taxon>Flavobacteriia</taxon>
        <taxon>Flavobacteriales</taxon>
        <taxon>Flavobacteriaceae</taxon>
        <taxon>Thalassobellus</taxon>
    </lineage>
</organism>
<dbReference type="PANTHER" id="PTHR11702:SF31">
    <property type="entry name" value="MITOCHONDRIAL RIBOSOME-ASSOCIATED GTPASE 2"/>
    <property type="match status" value="1"/>
</dbReference>
<dbReference type="NCBIfam" id="NF008956">
    <property type="entry name" value="PRK12299.1"/>
    <property type="match status" value="1"/>
</dbReference>
<name>A0ABY9Y594_9FLAO</name>
<feature type="binding site" evidence="5">
    <location>
        <begin position="194"/>
        <end position="198"/>
    </location>
    <ligand>
        <name>GTP</name>
        <dbReference type="ChEBI" id="CHEBI:37565"/>
    </ligand>
</feature>
<keyword evidence="9" id="KW-1185">Reference proteome</keyword>
<dbReference type="InterPro" id="IPR014100">
    <property type="entry name" value="GTP-bd_Obg/CgtA"/>
</dbReference>
<keyword evidence="5" id="KW-0963">Cytoplasm</keyword>
<gene>
    <name evidence="8" type="primary">obgE</name>
    <name evidence="5" type="synonym">obg</name>
    <name evidence="8" type="ORF">RHP49_03990</name>
</gene>
<keyword evidence="4 5" id="KW-0342">GTP-binding</keyword>
<dbReference type="PROSITE" id="PS51883">
    <property type="entry name" value="OBG"/>
    <property type="match status" value="1"/>
</dbReference>
<dbReference type="Pfam" id="PF01018">
    <property type="entry name" value="GTP1_OBG"/>
    <property type="match status" value="1"/>
</dbReference>
<dbReference type="InterPro" id="IPR045086">
    <property type="entry name" value="OBG_GTPase"/>
</dbReference>
<dbReference type="NCBIfam" id="TIGR02729">
    <property type="entry name" value="Obg_CgtA"/>
    <property type="match status" value="1"/>
</dbReference>
<dbReference type="PROSITE" id="PS51710">
    <property type="entry name" value="G_OBG"/>
    <property type="match status" value="1"/>
</dbReference>
<dbReference type="InterPro" id="IPR036726">
    <property type="entry name" value="GTP1_OBG_dom_sf"/>
</dbReference>
<dbReference type="PROSITE" id="PS00905">
    <property type="entry name" value="GTP1_OBG"/>
    <property type="match status" value="1"/>
</dbReference>
<dbReference type="PIRSF" id="PIRSF002401">
    <property type="entry name" value="GTP_bd_Obg/CgtA"/>
    <property type="match status" value="1"/>
</dbReference>
<sequence>MTEGNFVDYVKMFVSSGKGGQGSAHLHREKYITKGGPDGGDGGRGGHVILKGNSNLWTLLHLKFKKHIRAGHGGSGSKSRSFGADGEDMYVDVPLGTVVRDTETNEIIFEITEHDEERIIAQGGKGGLGNWHFRSSTNQTPRYAQPGMPLEERHITLELKVLADVGLVGFPNAGKSTLLSVVTSAKPKIADYEFTTLKPNLGIVEYRDFKTFVMADIPGIIEGAAEGKGLGHYFLRHIERNSILLFLIPADAEDIKKQYDILLDELRRYNPEMLDKDRIIAISKSDMLDDELKAELKVELDNELPIPYLFISSVAQQGITELKDTLWKMLND</sequence>
<evidence type="ECO:0000259" key="6">
    <source>
        <dbReference type="PROSITE" id="PS51710"/>
    </source>
</evidence>
<evidence type="ECO:0000256" key="5">
    <source>
        <dbReference type="HAMAP-Rule" id="MF_01454"/>
    </source>
</evidence>
<dbReference type="InterPro" id="IPR027417">
    <property type="entry name" value="P-loop_NTPase"/>
</dbReference>
<dbReference type="EMBL" id="CP134536">
    <property type="protein sequence ID" value="WNH13422.1"/>
    <property type="molecule type" value="Genomic_DNA"/>
</dbReference>
<dbReference type="CDD" id="cd01898">
    <property type="entry name" value="Obg"/>
    <property type="match status" value="1"/>
</dbReference>
<comment type="subcellular location">
    <subcellularLocation>
        <location evidence="5">Cytoplasm</location>
    </subcellularLocation>
</comment>
<comment type="function">
    <text evidence="5">An essential GTPase which binds GTP, GDP and possibly (p)ppGpp with moderate affinity, with high nucleotide exchange rates and a fairly low GTP hydrolysis rate. Plays a role in control of the cell cycle, stress response, ribosome biogenesis and in those bacteria that undergo differentiation, in morphogenesis control.</text>
</comment>
<comment type="cofactor">
    <cofactor evidence="5">
        <name>Mg(2+)</name>
        <dbReference type="ChEBI" id="CHEBI:18420"/>
    </cofactor>
</comment>
<protein>
    <recommendedName>
        <fullName evidence="5">GTPase Obg</fullName>
        <ecNumber evidence="5">3.6.5.-</ecNumber>
    </recommendedName>
    <alternativeName>
        <fullName evidence="5">GTP-binding protein Obg</fullName>
    </alternativeName>
</protein>
<evidence type="ECO:0000256" key="4">
    <source>
        <dbReference type="ARBA" id="ARBA00023134"/>
    </source>
</evidence>
<dbReference type="RefSeq" id="WP_415863392.1">
    <property type="nucleotide sequence ID" value="NZ_CP134536.1"/>
</dbReference>
<dbReference type="InterPro" id="IPR006074">
    <property type="entry name" value="GTP1-OBG_CS"/>
</dbReference>
<feature type="binding site" evidence="5">
    <location>
        <position position="196"/>
    </location>
    <ligand>
        <name>Mg(2+)</name>
        <dbReference type="ChEBI" id="CHEBI:18420"/>
    </ligand>
</feature>
<evidence type="ECO:0000256" key="3">
    <source>
        <dbReference type="ARBA" id="ARBA00022842"/>
    </source>
</evidence>
<dbReference type="PANTHER" id="PTHR11702">
    <property type="entry name" value="DEVELOPMENTALLY REGULATED GTP-BINDING PROTEIN-RELATED"/>
    <property type="match status" value="1"/>
</dbReference>
<keyword evidence="5" id="KW-0378">Hydrolase</keyword>
<evidence type="ECO:0000313" key="8">
    <source>
        <dbReference type="EMBL" id="WNH13422.1"/>
    </source>
</evidence>
<evidence type="ECO:0000313" key="9">
    <source>
        <dbReference type="Proteomes" id="UP001303407"/>
    </source>
</evidence>
<comment type="subunit">
    <text evidence="5">Monomer.</text>
</comment>
<dbReference type="InterPro" id="IPR006169">
    <property type="entry name" value="GTP1_OBG_dom"/>
</dbReference>
<dbReference type="Pfam" id="PF01926">
    <property type="entry name" value="MMR_HSR1"/>
    <property type="match status" value="1"/>
</dbReference>
<evidence type="ECO:0000259" key="7">
    <source>
        <dbReference type="PROSITE" id="PS51883"/>
    </source>
</evidence>
<accession>A0ABY9Y594</accession>
<evidence type="ECO:0000256" key="1">
    <source>
        <dbReference type="ARBA" id="ARBA00007699"/>
    </source>
</evidence>
<dbReference type="EC" id="3.6.5.-" evidence="5"/>
<feature type="binding site" evidence="5">
    <location>
        <begin position="216"/>
        <end position="219"/>
    </location>
    <ligand>
        <name>GTP</name>
        <dbReference type="ChEBI" id="CHEBI:37565"/>
    </ligand>
</feature>
<dbReference type="Proteomes" id="UP001303407">
    <property type="component" value="Chromosome"/>
</dbReference>
<feature type="binding site" evidence="5">
    <location>
        <begin position="169"/>
        <end position="176"/>
    </location>
    <ligand>
        <name>GTP</name>
        <dbReference type="ChEBI" id="CHEBI:37565"/>
    </ligand>
</feature>
<dbReference type="PRINTS" id="PR00326">
    <property type="entry name" value="GTP1OBG"/>
</dbReference>
<dbReference type="SUPFAM" id="SSF82051">
    <property type="entry name" value="Obg GTP-binding protein N-terminal domain"/>
    <property type="match status" value="1"/>
</dbReference>
<dbReference type="InterPro" id="IPR006073">
    <property type="entry name" value="GTP-bd"/>
</dbReference>
<feature type="binding site" evidence="5">
    <location>
        <position position="176"/>
    </location>
    <ligand>
        <name>Mg(2+)</name>
        <dbReference type="ChEBI" id="CHEBI:18420"/>
    </ligand>
</feature>
<proteinExistence type="inferred from homology"/>
<dbReference type="HAMAP" id="MF_01454">
    <property type="entry name" value="GTPase_Obg"/>
    <property type="match status" value="1"/>
</dbReference>
<dbReference type="SUPFAM" id="SSF52540">
    <property type="entry name" value="P-loop containing nucleoside triphosphate hydrolases"/>
    <property type="match status" value="1"/>
</dbReference>
<dbReference type="NCBIfam" id="NF008955">
    <property type="entry name" value="PRK12297.1"/>
    <property type="match status" value="1"/>
</dbReference>
<dbReference type="Gene3D" id="3.40.50.300">
    <property type="entry name" value="P-loop containing nucleotide triphosphate hydrolases"/>
    <property type="match status" value="1"/>
</dbReference>
<keyword evidence="2 5" id="KW-0547">Nucleotide-binding</keyword>
<feature type="binding site" evidence="5">
    <location>
        <begin position="312"/>
        <end position="314"/>
    </location>
    <ligand>
        <name>GTP</name>
        <dbReference type="ChEBI" id="CHEBI:37565"/>
    </ligand>
</feature>
<reference evidence="8 9" key="1">
    <citation type="submission" date="2023-09" db="EMBL/GenBank/DDBJ databases">
        <title>Thalassobella suaedae gen. nov., sp. nov., a marine bacterium of the family Flavobacteriaceae isolated from a halophyte Suaeda japonica.</title>
        <authorList>
            <person name="Lee S.Y."/>
            <person name="Hwang C.Y."/>
        </authorList>
    </citation>
    <scope>NUCLEOTIDE SEQUENCE [LARGE SCALE GENOMIC DNA]</scope>
    <source>
        <strain evidence="8 9">HL-DH10</strain>
    </source>
</reference>